<feature type="non-terminal residue" evidence="2">
    <location>
        <position position="99"/>
    </location>
</feature>
<dbReference type="SUPFAM" id="SSF82866">
    <property type="entry name" value="Multidrug efflux transporter AcrB transmembrane domain"/>
    <property type="match status" value="1"/>
</dbReference>
<keyword evidence="1" id="KW-0812">Transmembrane</keyword>
<keyword evidence="1" id="KW-0472">Membrane</keyword>
<feature type="transmembrane region" description="Helical" evidence="1">
    <location>
        <begin position="20"/>
        <end position="41"/>
    </location>
</feature>
<gene>
    <name evidence="2" type="ORF">G3W61_31740</name>
</gene>
<feature type="transmembrane region" description="Helical" evidence="1">
    <location>
        <begin position="53"/>
        <end position="79"/>
    </location>
</feature>
<dbReference type="Pfam" id="PF00873">
    <property type="entry name" value="ACR_tran"/>
    <property type="match status" value="1"/>
</dbReference>
<dbReference type="AlphaFoldDB" id="A0A7X5SBZ8"/>
<dbReference type="GO" id="GO:0042910">
    <property type="term" value="F:xenobiotic transmembrane transporter activity"/>
    <property type="evidence" value="ECO:0007669"/>
    <property type="project" value="TreeGrafter"/>
</dbReference>
<reference evidence="2 3" key="1">
    <citation type="submission" date="2019-11" db="EMBL/GenBank/DDBJ databases">
        <title>Genome-resolved metagenomics to study the prevalence of co-infection and intraspecific heterogeneity among plant pathogen metapopulations.</title>
        <authorList>
            <person name="Newberry E."/>
            <person name="Bhandari R."/>
            <person name="Kemble J."/>
            <person name="Sikora E."/>
            <person name="Potnis N."/>
        </authorList>
    </citation>
    <scope>NUCLEOTIDE SEQUENCE [LARGE SCALE GENOMIC DNA]</scope>
    <source>
        <strain evidence="2">Xp_Tom_Tuscaloosa_18b</strain>
    </source>
</reference>
<keyword evidence="1" id="KW-1133">Transmembrane helix</keyword>
<organism evidence="2 3">
    <name type="scientific">Xanthomonas perforans</name>
    <dbReference type="NCBI Taxonomy" id="442694"/>
    <lineage>
        <taxon>Bacteria</taxon>
        <taxon>Pseudomonadati</taxon>
        <taxon>Pseudomonadota</taxon>
        <taxon>Gammaproteobacteria</taxon>
        <taxon>Lysobacterales</taxon>
        <taxon>Lysobacteraceae</taxon>
        <taxon>Xanthomonas</taxon>
    </lineage>
</organism>
<dbReference type="PANTHER" id="PTHR32063:SF24">
    <property type="entry name" value="CATION EFFLUX SYSTEM (ACRB_ACRD_ACRF FAMILY)"/>
    <property type="match status" value="1"/>
</dbReference>
<protein>
    <submittedName>
        <fullName evidence="2">MMPL family transporter</fullName>
    </submittedName>
</protein>
<evidence type="ECO:0000256" key="1">
    <source>
        <dbReference type="SAM" id="Phobius"/>
    </source>
</evidence>
<comment type="caution">
    <text evidence="2">The sequence shown here is derived from an EMBL/GenBank/DDBJ whole genome shotgun (WGS) entry which is preliminary data.</text>
</comment>
<proteinExistence type="predicted"/>
<dbReference type="GO" id="GO:0005886">
    <property type="term" value="C:plasma membrane"/>
    <property type="evidence" value="ECO:0007669"/>
    <property type="project" value="TreeGrafter"/>
</dbReference>
<name>A0A7X5SBZ8_XANPE</name>
<dbReference type="EMBL" id="JAAGYU010001957">
    <property type="protein sequence ID" value="NEL80823.1"/>
    <property type="molecule type" value="Genomic_DNA"/>
</dbReference>
<accession>A0A7X5SBZ8</accession>
<dbReference type="Gene3D" id="1.20.1640.10">
    <property type="entry name" value="Multidrug efflux transporter AcrB transmembrane domain"/>
    <property type="match status" value="2"/>
</dbReference>
<feature type="non-terminal residue" evidence="2">
    <location>
        <position position="1"/>
    </location>
</feature>
<evidence type="ECO:0000313" key="3">
    <source>
        <dbReference type="Proteomes" id="UP000471082"/>
    </source>
</evidence>
<sequence>GRVLERDERFELTAEATAEVIRPSLFGLGIITAVYLPVFALTGIEGKMFHPMAITVVLALTGAMLLSLTFVPAAIALLLGGKVAEHENRAMRWARGVYA</sequence>
<dbReference type="InterPro" id="IPR001036">
    <property type="entry name" value="Acrflvin-R"/>
</dbReference>
<evidence type="ECO:0000313" key="2">
    <source>
        <dbReference type="EMBL" id="NEL80823.1"/>
    </source>
</evidence>
<dbReference type="Proteomes" id="UP000471082">
    <property type="component" value="Unassembled WGS sequence"/>
</dbReference>
<dbReference type="PRINTS" id="PR00702">
    <property type="entry name" value="ACRIFLAVINRP"/>
</dbReference>
<dbReference type="PANTHER" id="PTHR32063">
    <property type="match status" value="1"/>
</dbReference>